<accession>A0ABQ5VJ80</accession>
<dbReference type="PANTHER" id="PTHR24567:SF68">
    <property type="entry name" value="DNA-BINDING TRANSCRIPTIONAL DUAL REGULATOR CRP"/>
    <property type="match status" value="1"/>
</dbReference>
<dbReference type="CDD" id="cd00038">
    <property type="entry name" value="CAP_ED"/>
    <property type="match status" value="1"/>
</dbReference>
<dbReference type="EMBL" id="BSNL01000001">
    <property type="protein sequence ID" value="GLQ27140.1"/>
    <property type="molecule type" value="Genomic_DNA"/>
</dbReference>
<dbReference type="SMART" id="SM00419">
    <property type="entry name" value="HTH_CRP"/>
    <property type="match status" value="1"/>
</dbReference>
<evidence type="ECO:0000259" key="4">
    <source>
        <dbReference type="PROSITE" id="PS50042"/>
    </source>
</evidence>
<keyword evidence="7" id="KW-1185">Reference proteome</keyword>
<dbReference type="InterPro" id="IPR012318">
    <property type="entry name" value="HTH_CRP"/>
</dbReference>
<protein>
    <submittedName>
        <fullName evidence="6">Crp/Fnr family transcriptional regulator</fullName>
    </submittedName>
</protein>
<feature type="domain" description="Cyclic nucleotide-binding" evidence="4">
    <location>
        <begin position="7"/>
        <end position="106"/>
    </location>
</feature>
<dbReference type="SUPFAM" id="SSF51206">
    <property type="entry name" value="cAMP-binding domain-like"/>
    <property type="match status" value="1"/>
</dbReference>
<dbReference type="Pfam" id="PF13545">
    <property type="entry name" value="HTH_Crp_2"/>
    <property type="match status" value="1"/>
</dbReference>
<dbReference type="PRINTS" id="PR00103">
    <property type="entry name" value="CAMPKINASE"/>
</dbReference>
<evidence type="ECO:0000256" key="2">
    <source>
        <dbReference type="ARBA" id="ARBA00023125"/>
    </source>
</evidence>
<reference evidence="6" key="1">
    <citation type="journal article" date="2014" name="Int. J. Syst. Evol. Microbiol.">
        <title>Complete genome of a new Firmicutes species belonging to the dominant human colonic microbiota ('Ruminococcus bicirculans') reveals two chromosomes and a selective capacity to utilize plant glucans.</title>
        <authorList>
            <consortium name="NISC Comparative Sequencing Program"/>
            <person name="Wegmann U."/>
            <person name="Louis P."/>
            <person name="Goesmann A."/>
            <person name="Henrissat B."/>
            <person name="Duncan S.H."/>
            <person name="Flint H.J."/>
        </authorList>
    </citation>
    <scope>NUCLEOTIDE SEQUENCE</scope>
    <source>
        <strain evidence="6">NBRC 109915</strain>
    </source>
</reference>
<dbReference type="InterPro" id="IPR050397">
    <property type="entry name" value="Env_Response_Regulators"/>
</dbReference>
<dbReference type="InterPro" id="IPR014710">
    <property type="entry name" value="RmlC-like_jellyroll"/>
</dbReference>
<dbReference type="InterPro" id="IPR018490">
    <property type="entry name" value="cNMP-bd_dom_sf"/>
</dbReference>
<proteinExistence type="predicted"/>
<dbReference type="SUPFAM" id="SSF46785">
    <property type="entry name" value="Winged helix' DNA-binding domain"/>
    <property type="match status" value="1"/>
</dbReference>
<dbReference type="InterPro" id="IPR036390">
    <property type="entry name" value="WH_DNA-bd_sf"/>
</dbReference>
<sequence>MVDKAGFFLETSKELRRLFDKAFVSQNLKAGETLFEQDEHDDRLFVLDKGLLEVSVYSANGRKHALNLLRPESIFGEIAMFDPGPRTARIEAVEDCQLRYIRQAALIAEIAREPHLAAELLSLAGKRMRWMSRQMEEQVFLPPAPRLAAKVLYLAGDDNEIEMSQAQLADYVGVTREVVSKILSEWRREGIVQLSRGRINLCDAAALEKIKNVDPT</sequence>
<keyword evidence="2" id="KW-0238">DNA-binding</keyword>
<evidence type="ECO:0000256" key="3">
    <source>
        <dbReference type="ARBA" id="ARBA00023163"/>
    </source>
</evidence>
<dbReference type="PROSITE" id="PS50042">
    <property type="entry name" value="CNMP_BINDING_3"/>
    <property type="match status" value="1"/>
</dbReference>
<feature type="domain" description="HTH crp-type" evidence="5">
    <location>
        <begin position="141"/>
        <end position="205"/>
    </location>
</feature>
<name>A0ABQ5VJ80_9RHOB</name>
<gene>
    <name evidence="6" type="ORF">GCM10007927_19430</name>
</gene>
<dbReference type="Pfam" id="PF00027">
    <property type="entry name" value="cNMP_binding"/>
    <property type="match status" value="1"/>
</dbReference>
<keyword evidence="1" id="KW-0805">Transcription regulation</keyword>
<evidence type="ECO:0000313" key="6">
    <source>
        <dbReference type="EMBL" id="GLQ27140.1"/>
    </source>
</evidence>
<dbReference type="PRINTS" id="PR00034">
    <property type="entry name" value="HTHCRP"/>
</dbReference>
<evidence type="ECO:0000256" key="1">
    <source>
        <dbReference type="ARBA" id="ARBA00023015"/>
    </source>
</evidence>
<comment type="caution">
    <text evidence="6">The sequence shown here is derived from an EMBL/GenBank/DDBJ whole genome shotgun (WGS) entry which is preliminary data.</text>
</comment>
<reference evidence="6" key="2">
    <citation type="submission" date="2023-01" db="EMBL/GenBank/DDBJ databases">
        <title>Draft genome sequence of Sulfitobacter pacificus strain NBRC 109915.</title>
        <authorList>
            <person name="Sun Q."/>
            <person name="Mori K."/>
        </authorList>
    </citation>
    <scope>NUCLEOTIDE SEQUENCE</scope>
    <source>
        <strain evidence="6">NBRC 109915</strain>
    </source>
</reference>
<dbReference type="PANTHER" id="PTHR24567">
    <property type="entry name" value="CRP FAMILY TRANSCRIPTIONAL REGULATORY PROTEIN"/>
    <property type="match status" value="1"/>
</dbReference>
<evidence type="ECO:0000313" key="7">
    <source>
        <dbReference type="Proteomes" id="UP001161388"/>
    </source>
</evidence>
<dbReference type="Gene3D" id="2.60.120.10">
    <property type="entry name" value="Jelly Rolls"/>
    <property type="match status" value="1"/>
</dbReference>
<keyword evidence="3" id="KW-0804">Transcription</keyword>
<dbReference type="PROSITE" id="PS51063">
    <property type="entry name" value="HTH_CRP_2"/>
    <property type="match status" value="1"/>
</dbReference>
<dbReference type="PROSITE" id="PS00889">
    <property type="entry name" value="CNMP_BINDING_2"/>
    <property type="match status" value="1"/>
</dbReference>
<dbReference type="Proteomes" id="UP001161388">
    <property type="component" value="Unassembled WGS sequence"/>
</dbReference>
<evidence type="ECO:0000259" key="5">
    <source>
        <dbReference type="PROSITE" id="PS51063"/>
    </source>
</evidence>
<organism evidence="6 7">
    <name type="scientific">Sulfitobacter pacificus</name>
    <dbReference type="NCBI Taxonomy" id="1499314"/>
    <lineage>
        <taxon>Bacteria</taxon>
        <taxon>Pseudomonadati</taxon>
        <taxon>Pseudomonadota</taxon>
        <taxon>Alphaproteobacteria</taxon>
        <taxon>Rhodobacterales</taxon>
        <taxon>Roseobacteraceae</taxon>
        <taxon>Sulfitobacter</taxon>
    </lineage>
</organism>
<dbReference type="SMART" id="SM00100">
    <property type="entry name" value="cNMP"/>
    <property type="match status" value="1"/>
</dbReference>
<dbReference type="InterPro" id="IPR000595">
    <property type="entry name" value="cNMP-bd_dom"/>
</dbReference>
<dbReference type="InterPro" id="IPR018488">
    <property type="entry name" value="cNMP-bd_CS"/>
</dbReference>